<feature type="coiled-coil region" evidence="1">
    <location>
        <begin position="25"/>
        <end position="52"/>
    </location>
</feature>
<dbReference type="VEuPathDB" id="FungiDB:H257_08264"/>
<evidence type="ECO:0000313" key="3">
    <source>
        <dbReference type="Proteomes" id="UP000265427"/>
    </source>
</evidence>
<keyword evidence="1" id="KW-0175">Coiled coil</keyword>
<gene>
    <name evidence="2" type="ORF">DYB36_008818</name>
</gene>
<evidence type="ECO:0000313" key="2">
    <source>
        <dbReference type="EMBL" id="RHY18410.1"/>
    </source>
</evidence>
<dbReference type="EMBL" id="QUSZ01003447">
    <property type="protein sequence ID" value="RHY18410.1"/>
    <property type="molecule type" value="Genomic_DNA"/>
</dbReference>
<dbReference type="Proteomes" id="UP000265427">
    <property type="component" value="Unassembled WGS sequence"/>
</dbReference>
<dbReference type="AlphaFoldDB" id="A0A397BCX5"/>
<name>A0A397BCX5_APHAT</name>
<sequence>MVASPTTNVADDKRRFECLRKRRYRAAKRSELKMLEEEVGNLMARLRFMQAKYYSTTSAPPQSTTRLRHRLLHHPPHPVVASVHERLVYYTHYNYRLGTTSLTISGRFQHGSRVVVAHMLVAHDECLPLAPGDLRPYGFGWTVYEPVSHGITLVRYSMLQCTPLTSQGTVMTLNEIGRLFGLPSRGAESADTYVDAIAAAAEENLVRTHMPAIRGFCLDLEKSDVDENSGD</sequence>
<evidence type="ECO:0000256" key="1">
    <source>
        <dbReference type="SAM" id="Coils"/>
    </source>
</evidence>
<organism evidence="2 3">
    <name type="scientific">Aphanomyces astaci</name>
    <name type="common">Crayfish plague agent</name>
    <dbReference type="NCBI Taxonomy" id="112090"/>
    <lineage>
        <taxon>Eukaryota</taxon>
        <taxon>Sar</taxon>
        <taxon>Stramenopiles</taxon>
        <taxon>Oomycota</taxon>
        <taxon>Saprolegniomycetes</taxon>
        <taxon>Saprolegniales</taxon>
        <taxon>Verrucalvaceae</taxon>
        <taxon>Aphanomyces</taxon>
    </lineage>
</organism>
<proteinExistence type="predicted"/>
<protein>
    <submittedName>
        <fullName evidence="2">Uncharacterized protein</fullName>
    </submittedName>
</protein>
<reference evidence="2 3" key="1">
    <citation type="submission" date="2018-08" db="EMBL/GenBank/DDBJ databases">
        <title>Aphanomyces genome sequencing and annotation.</title>
        <authorList>
            <person name="Minardi D."/>
            <person name="Oidtmann B."/>
            <person name="Van Der Giezen M."/>
            <person name="Studholme D.J."/>
        </authorList>
    </citation>
    <scope>NUCLEOTIDE SEQUENCE [LARGE SCALE GENOMIC DNA]</scope>
    <source>
        <strain evidence="2 3">Kv</strain>
    </source>
</reference>
<accession>A0A397BCX5</accession>
<comment type="caution">
    <text evidence="2">The sequence shown here is derived from an EMBL/GenBank/DDBJ whole genome shotgun (WGS) entry which is preliminary data.</text>
</comment>